<dbReference type="SMART" id="SM00283">
    <property type="entry name" value="MA"/>
    <property type="match status" value="1"/>
</dbReference>
<comment type="similarity">
    <text evidence="5">Belongs to the methyl-accepting chemotaxis (MCP) protein family.</text>
</comment>
<dbReference type="Gene3D" id="1.10.287.950">
    <property type="entry name" value="Methyl-accepting chemotaxis protein"/>
    <property type="match status" value="1"/>
</dbReference>
<evidence type="ECO:0000256" key="7">
    <source>
        <dbReference type="SAM" id="Phobius"/>
    </source>
</evidence>
<dbReference type="CDD" id="cd11386">
    <property type="entry name" value="MCP_signal"/>
    <property type="match status" value="1"/>
</dbReference>
<evidence type="ECO:0000256" key="6">
    <source>
        <dbReference type="PROSITE-ProRule" id="PRU00284"/>
    </source>
</evidence>
<dbReference type="PROSITE" id="PS50111">
    <property type="entry name" value="CHEMOTAXIS_TRANSDUC_2"/>
    <property type="match status" value="1"/>
</dbReference>
<evidence type="ECO:0000256" key="3">
    <source>
        <dbReference type="ARBA" id="ARBA00023136"/>
    </source>
</evidence>
<evidence type="ECO:0000259" key="8">
    <source>
        <dbReference type="PROSITE" id="PS50111"/>
    </source>
</evidence>
<dbReference type="Proteomes" id="UP001519273">
    <property type="component" value="Unassembled WGS sequence"/>
</dbReference>
<feature type="domain" description="HAMP" evidence="9">
    <location>
        <begin position="217"/>
        <end position="270"/>
    </location>
</feature>
<proteinExistence type="inferred from homology"/>
<dbReference type="EMBL" id="JAGGKP010000004">
    <property type="protein sequence ID" value="MBP1937207.1"/>
    <property type="molecule type" value="Genomic_DNA"/>
</dbReference>
<dbReference type="Pfam" id="PF00672">
    <property type="entry name" value="HAMP"/>
    <property type="match status" value="1"/>
</dbReference>
<keyword evidence="7" id="KW-1133">Transmembrane helix</keyword>
<dbReference type="Pfam" id="PF00015">
    <property type="entry name" value="MCPsignal"/>
    <property type="match status" value="1"/>
</dbReference>
<feature type="transmembrane region" description="Helical" evidence="7">
    <location>
        <begin position="198"/>
        <end position="220"/>
    </location>
</feature>
<comment type="subcellular location">
    <subcellularLocation>
        <location evidence="1">Cell membrane</location>
    </subcellularLocation>
</comment>
<dbReference type="SUPFAM" id="SSF58104">
    <property type="entry name" value="Methyl-accepting chemotaxis protein (MCP) signaling domain"/>
    <property type="match status" value="1"/>
</dbReference>
<dbReference type="CDD" id="cd06225">
    <property type="entry name" value="HAMP"/>
    <property type="match status" value="1"/>
</dbReference>
<sequence length="575" mass="62980">MQKGRNLSLKYKVSLIVIVIVVLIFTAVTYFSLNILKKNLDNDLKRELLSVGTLTSMQIDPAQVNRLLSSNGNGNPDFVSMQKQLDQIQKDQGIMSWSYIWTLKNDQVTTQAFTSNLNEIYKPGALFKDIAPIHLQTAKKVYSTGTSQVTDIFTDPFGTWRTVFSPIKLDGKVIAVIGIDYSADYINQLSNQARNQQLLITLIGLIIVALVIYSIINMILKPLKTIVNVSNRIAEGDLSSSQFSYKSNDEIGQLNMAIAKMQNNLRSLILSIQESSEHVASSSEQLTASSQDTESYSVKVNQDMSDVAAKTLMTSKITDETVTVLEETALGIQRIAESTATASDESEQMALSAQNGYESVQKLQDQMHKITDSVTRIADVVNILNSQIGEINEMTNLITDVAEQTNLLSLNASIEAARAGEHGRGFAVVATEIRKLAESTGRSASTIAEHLSGITRNTTESQTIAMEGQNEAYIGLKLMEEAGRSFKQILESTKNVAMQMQEISASSEQISASSQEVTASVTELRSAAGDIAQKADQVSYASGQQLQFIKEVAKATESLSHTSQSLQELIQQFKV</sequence>
<feature type="domain" description="Methyl-accepting transducer" evidence="8">
    <location>
        <begin position="289"/>
        <end position="525"/>
    </location>
</feature>
<protein>
    <submittedName>
        <fullName evidence="10">Methyl-accepting chemotaxis protein</fullName>
    </submittedName>
</protein>
<feature type="transmembrane region" description="Helical" evidence="7">
    <location>
        <begin position="15"/>
        <end position="36"/>
    </location>
</feature>
<reference evidence="10 11" key="1">
    <citation type="submission" date="2021-03" db="EMBL/GenBank/DDBJ databases">
        <title>Genomic Encyclopedia of Type Strains, Phase IV (KMG-IV): sequencing the most valuable type-strain genomes for metagenomic binning, comparative biology and taxonomic classification.</title>
        <authorList>
            <person name="Goeker M."/>
        </authorList>
    </citation>
    <scope>NUCLEOTIDE SEQUENCE [LARGE SCALE GENOMIC DNA]</scope>
    <source>
        <strain evidence="10 11">DSM 23491</strain>
    </source>
</reference>
<evidence type="ECO:0000256" key="5">
    <source>
        <dbReference type="ARBA" id="ARBA00029447"/>
    </source>
</evidence>
<keyword evidence="11" id="KW-1185">Reference proteome</keyword>
<name>A0ABS4H4M8_9BACL</name>
<dbReference type="PANTHER" id="PTHR32089:SF112">
    <property type="entry name" value="LYSOZYME-LIKE PROTEIN-RELATED"/>
    <property type="match status" value="1"/>
</dbReference>
<dbReference type="RefSeq" id="WP_209849179.1">
    <property type="nucleotide sequence ID" value="NZ_CBCRVE010000008.1"/>
</dbReference>
<evidence type="ECO:0000256" key="1">
    <source>
        <dbReference type="ARBA" id="ARBA00004236"/>
    </source>
</evidence>
<dbReference type="Gene3D" id="3.30.450.20">
    <property type="entry name" value="PAS domain"/>
    <property type="match status" value="1"/>
</dbReference>
<evidence type="ECO:0000259" key="9">
    <source>
        <dbReference type="PROSITE" id="PS50885"/>
    </source>
</evidence>
<keyword evidence="2" id="KW-1003">Cell membrane</keyword>
<evidence type="ECO:0000256" key="4">
    <source>
        <dbReference type="ARBA" id="ARBA00023224"/>
    </source>
</evidence>
<evidence type="ECO:0000313" key="10">
    <source>
        <dbReference type="EMBL" id="MBP1937207.1"/>
    </source>
</evidence>
<dbReference type="PANTHER" id="PTHR32089">
    <property type="entry name" value="METHYL-ACCEPTING CHEMOTAXIS PROTEIN MCPB"/>
    <property type="match status" value="1"/>
</dbReference>
<dbReference type="SMART" id="SM00304">
    <property type="entry name" value="HAMP"/>
    <property type="match status" value="2"/>
</dbReference>
<keyword evidence="7" id="KW-0812">Transmembrane</keyword>
<keyword evidence="3 7" id="KW-0472">Membrane</keyword>
<dbReference type="PROSITE" id="PS50885">
    <property type="entry name" value="HAMP"/>
    <property type="match status" value="1"/>
</dbReference>
<accession>A0ABS4H4M8</accession>
<organism evidence="10 11">
    <name type="scientific">Paenibacillus sediminis</name>
    <dbReference type="NCBI Taxonomy" id="664909"/>
    <lineage>
        <taxon>Bacteria</taxon>
        <taxon>Bacillati</taxon>
        <taxon>Bacillota</taxon>
        <taxon>Bacilli</taxon>
        <taxon>Bacillales</taxon>
        <taxon>Paenibacillaceae</taxon>
        <taxon>Paenibacillus</taxon>
    </lineage>
</organism>
<dbReference type="InterPro" id="IPR003660">
    <property type="entry name" value="HAMP_dom"/>
</dbReference>
<evidence type="ECO:0000313" key="11">
    <source>
        <dbReference type="Proteomes" id="UP001519273"/>
    </source>
</evidence>
<evidence type="ECO:0000256" key="2">
    <source>
        <dbReference type="ARBA" id="ARBA00022475"/>
    </source>
</evidence>
<comment type="caution">
    <text evidence="10">The sequence shown here is derived from an EMBL/GenBank/DDBJ whole genome shotgun (WGS) entry which is preliminary data.</text>
</comment>
<keyword evidence="4 6" id="KW-0807">Transducer</keyword>
<gene>
    <name evidence="10" type="ORF">J2Z20_002100</name>
</gene>
<dbReference type="InterPro" id="IPR004089">
    <property type="entry name" value="MCPsignal_dom"/>
</dbReference>
<dbReference type="Gene3D" id="6.10.340.10">
    <property type="match status" value="1"/>
</dbReference>